<dbReference type="STRING" id="5786.F0ZY76"/>
<gene>
    <name evidence="7" type="ORF">DICPUDRAFT_157080</name>
</gene>
<dbReference type="OMA" id="DAMDVKQ"/>
<organism evidence="7 8">
    <name type="scientific">Dictyostelium purpureum</name>
    <name type="common">Slime mold</name>
    <dbReference type="NCBI Taxonomy" id="5786"/>
    <lineage>
        <taxon>Eukaryota</taxon>
        <taxon>Amoebozoa</taxon>
        <taxon>Evosea</taxon>
        <taxon>Eumycetozoa</taxon>
        <taxon>Dictyostelia</taxon>
        <taxon>Dictyosteliales</taxon>
        <taxon>Dictyosteliaceae</taxon>
        <taxon>Dictyostelium</taxon>
    </lineage>
</organism>
<comment type="similarity">
    <text evidence="2 5">Belongs to the glycosyltransferase 10 family.</text>
</comment>
<evidence type="ECO:0000256" key="2">
    <source>
        <dbReference type="ARBA" id="ARBA00008919"/>
    </source>
</evidence>
<feature type="transmembrane region" description="Helical" evidence="5">
    <location>
        <begin position="6"/>
        <end position="28"/>
    </location>
</feature>
<keyword evidence="8" id="KW-1185">Reference proteome</keyword>
<dbReference type="OrthoDB" id="20731at2759"/>
<evidence type="ECO:0000256" key="1">
    <source>
        <dbReference type="ARBA" id="ARBA00004922"/>
    </source>
</evidence>
<keyword evidence="5" id="KW-1133">Transmembrane helix</keyword>
<dbReference type="Pfam" id="PF00852">
    <property type="entry name" value="Glyco_transf_10"/>
    <property type="match status" value="1"/>
</dbReference>
<dbReference type="InterPro" id="IPR038577">
    <property type="entry name" value="GT10-like_C_sf"/>
</dbReference>
<dbReference type="VEuPathDB" id="AmoebaDB:DICPUDRAFT_157080"/>
<dbReference type="InterPro" id="IPR055270">
    <property type="entry name" value="Glyco_tran_10_C"/>
</dbReference>
<keyword evidence="3 5" id="KW-0328">Glycosyltransferase</keyword>
<dbReference type="eggNOG" id="KOG2619">
    <property type="taxonomic scope" value="Eukaryota"/>
</dbReference>
<evidence type="ECO:0000256" key="3">
    <source>
        <dbReference type="ARBA" id="ARBA00022676"/>
    </source>
</evidence>
<reference evidence="8" key="1">
    <citation type="journal article" date="2011" name="Genome Biol.">
        <title>Comparative genomics of the social amoebae Dictyostelium discoideum and Dictyostelium purpureum.</title>
        <authorList>
            <consortium name="US DOE Joint Genome Institute (JGI-PGF)"/>
            <person name="Sucgang R."/>
            <person name="Kuo A."/>
            <person name="Tian X."/>
            <person name="Salerno W."/>
            <person name="Parikh A."/>
            <person name="Feasley C.L."/>
            <person name="Dalin E."/>
            <person name="Tu H."/>
            <person name="Huang E."/>
            <person name="Barry K."/>
            <person name="Lindquist E."/>
            <person name="Shapiro H."/>
            <person name="Bruce D."/>
            <person name="Schmutz J."/>
            <person name="Salamov A."/>
            <person name="Fey P."/>
            <person name="Gaudet P."/>
            <person name="Anjard C."/>
            <person name="Babu M.M."/>
            <person name="Basu S."/>
            <person name="Bushmanova Y."/>
            <person name="van der Wel H."/>
            <person name="Katoh-Kurasawa M."/>
            <person name="Dinh C."/>
            <person name="Coutinho P.M."/>
            <person name="Saito T."/>
            <person name="Elias M."/>
            <person name="Schaap P."/>
            <person name="Kay R.R."/>
            <person name="Henrissat B."/>
            <person name="Eichinger L."/>
            <person name="Rivero F."/>
            <person name="Putnam N.H."/>
            <person name="West C.M."/>
            <person name="Loomis W.F."/>
            <person name="Chisholm R.L."/>
            <person name="Shaulsky G."/>
            <person name="Strassmann J.E."/>
            <person name="Queller D.C."/>
            <person name="Kuspa A."/>
            <person name="Grigoriev I.V."/>
        </authorList>
    </citation>
    <scope>NUCLEOTIDE SEQUENCE [LARGE SCALE GENOMIC DNA]</scope>
    <source>
        <strain evidence="8">QSDP1</strain>
    </source>
</reference>
<dbReference type="RefSeq" id="XP_003292370.1">
    <property type="nucleotide sequence ID" value="XM_003292322.1"/>
</dbReference>
<dbReference type="FunCoup" id="F0ZY76">
    <property type="interactions" value="1"/>
</dbReference>
<evidence type="ECO:0000313" key="7">
    <source>
        <dbReference type="EMBL" id="EGC31093.1"/>
    </source>
</evidence>
<keyword evidence="5" id="KW-0472">Membrane</keyword>
<dbReference type="PANTHER" id="PTHR11929">
    <property type="entry name" value="ALPHA- 1,3 -FUCOSYLTRANSFERASE"/>
    <property type="match status" value="1"/>
</dbReference>
<dbReference type="Gene3D" id="3.40.50.11660">
    <property type="entry name" value="Glycosyl transferase family 10, C-terminal domain"/>
    <property type="match status" value="1"/>
</dbReference>
<evidence type="ECO:0000259" key="6">
    <source>
        <dbReference type="Pfam" id="PF00852"/>
    </source>
</evidence>
<keyword evidence="5" id="KW-0333">Golgi apparatus</keyword>
<sequence length="454" mass="53763">MNKGIFKITFFFIFFLFFSFSLVLVVNLNKKENKTFNNIKPNYIRNNDSFISNDNQIQNEEFDNSLKKYPFQNIDKETRFKSKFFKLKTSMYNRFPEFGKEINYCNDLDGIQTPITFLKLYPSQNILLEIYFNHYFDFPAELIPEPPNPNIPRVLHSLEPPSLRICTENEKCISKFNWSVSYERIADIRVNHCDDKEIFQILPYELDKFVMNNKTQYIKSTLLKTNGKNNNNNSANNFNYNSNIYSYSLASWFCSKCDAPSSSNRLEYIKEMMKYIKIDSYGSCLNNIPVTNITSRLKEDAMDVKQSLMGKYKFYLAFENSNCIDYTTEKPLHALKSGSVPIIMAHPQTQKYLPEGSYIYAGDFSSAKELSDYLIYLDQNDDEYLKYFHWRFNQVVIEKWININGYPYRANSRTWICSLFQHYQKWERGLVPNKTLYVTPYDELCLPPNFIKIK</sequence>
<evidence type="ECO:0000313" key="8">
    <source>
        <dbReference type="Proteomes" id="UP000001064"/>
    </source>
</evidence>
<dbReference type="GO" id="GO:0032580">
    <property type="term" value="C:Golgi cisterna membrane"/>
    <property type="evidence" value="ECO:0007669"/>
    <property type="project" value="UniProtKB-SubCell"/>
</dbReference>
<dbReference type="SUPFAM" id="SSF53756">
    <property type="entry name" value="UDP-Glycosyltransferase/glycogen phosphorylase"/>
    <property type="match status" value="1"/>
</dbReference>
<dbReference type="UniPathway" id="UPA00378"/>
<name>F0ZY76_DICPU</name>
<proteinExistence type="inferred from homology"/>
<evidence type="ECO:0000256" key="4">
    <source>
        <dbReference type="ARBA" id="ARBA00022679"/>
    </source>
</evidence>
<dbReference type="AlphaFoldDB" id="F0ZY76"/>
<comment type="subcellular location">
    <subcellularLocation>
        <location evidence="5">Golgi apparatus</location>
        <location evidence="5">Golgi stack membrane</location>
        <topology evidence="5">Single-pass type II membrane protein</topology>
    </subcellularLocation>
</comment>
<dbReference type="KEGG" id="dpp:DICPUDRAFT_157080"/>
<dbReference type="EC" id="2.4.1.-" evidence="5"/>
<dbReference type="EMBL" id="GL871277">
    <property type="protein sequence ID" value="EGC31093.1"/>
    <property type="molecule type" value="Genomic_DNA"/>
</dbReference>
<protein>
    <recommendedName>
        <fullName evidence="5">Fucosyltransferase</fullName>
        <ecNumber evidence="5">2.4.1.-</ecNumber>
    </recommendedName>
</protein>
<dbReference type="Proteomes" id="UP000001064">
    <property type="component" value="Unassembled WGS sequence"/>
</dbReference>
<dbReference type="InParanoid" id="F0ZY76"/>
<dbReference type="InterPro" id="IPR001503">
    <property type="entry name" value="Glyco_trans_10"/>
</dbReference>
<feature type="domain" description="Fucosyltransferase C-terminal" evidence="6">
    <location>
        <begin position="249"/>
        <end position="399"/>
    </location>
</feature>
<dbReference type="FunFam" id="3.40.50.11660:FF:000016">
    <property type="entry name" value="4-galactosyl-N-acetylglucosaminide 3-alpha-L-fucosyltransferase"/>
    <property type="match status" value="1"/>
</dbReference>
<evidence type="ECO:0000256" key="5">
    <source>
        <dbReference type="RuleBase" id="RU003832"/>
    </source>
</evidence>
<accession>F0ZY76</accession>
<comment type="pathway">
    <text evidence="1">Protein modification; protein glycosylation.</text>
</comment>
<dbReference type="GeneID" id="10508018"/>
<keyword evidence="4 5" id="KW-0808">Transferase</keyword>
<dbReference type="GO" id="GO:0046920">
    <property type="term" value="F:alpha-(1-&gt;3)-fucosyltransferase activity"/>
    <property type="evidence" value="ECO:0000318"/>
    <property type="project" value="GO_Central"/>
</dbReference>
<keyword evidence="5" id="KW-0812">Transmembrane</keyword>
<dbReference type="PANTHER" id="PTHR11929:SF194">
    <property type="entry name" value="ALPHA-(1,3)-FUCOSYLTRANSFERASE 10"/>
    <property type="match status" value="1"/>
</dbReference>